<sequence length="338" mass="37046">MSETMLFAGKPTIRMGLGLMGLTLNPEEYVGDDVAFEVIKTSLDGGATHLNSAMFYGPPDDGTANLKLLGRFFKKYPQYRDKAVLGVKGGNAGSLLEYSGDIDHLRNQLITAKSLLGGKKIDIFGCARVPGDRPFEETIHNLVQLHSEGFFKHIGLSETSASSMRLAHSIAPNLVISNEIEVSLQTLLDPNIVQNIKTAEELGITIIGYSPFGHGLLSGQTSVGEGDWRSHLPRFQQENLESNLRLVNELRDLAKRYGRGLSDLILGVLNGYSPVILPLPGTRNPKRVIENNAAASVKLTEEEMKEIFKILDRNPVVGTRYNAALMESLVRFSLNIIS</sequence>
<evidence type="ECO:0000313" key="3">
    <source>
        <dbReference type="EMBL" id="OCF24975.1"/>
    </source>
</evidence>
<dbReference type="EMBL" id="CP144544">
    <property type="protein sequence ID" value="WVW83646.1"/>
    <property type="molecule type" value="Genomic_DNA"/>
</dbReference>
<dbReference type="Proteomes" id="UP000092730">
    <property type="component" value="Chromosome 4"/>
</dbReference>
<protein>
    <recommendedName>
        <fullName evidence="2">NADP-dependent oxidoreductase domain-containing protein</fullName>
    </recommendedName>
</protein>
<dbReference type="Pfam" id="PF00248">
    <property type="entry name" value="Aldo_ket_red"/>
    <property type="match status" value="1"/>
</dbReference>
<dbReference type="GO" id="GO:0016491">
    <property type="term" value="F:oxidoreductase activity"/>
    <property type="evidence" value="ECO:0007669"/>
    <property type="project" value="UniProtKB-KW"/>
</dbReference>
<reference evidence="3" key="1">
    <citation type="submission" date="2013-07" db="EMBL/GenBank/DDBJ databases">
        <title>The Genome Sequence of Cryptococcus bestiolae CBS10118.</title>
        <authorList>
            <consortium name="The Broad Institute Genome Sequencing Platform"/>
            <person name="Cuomo C."/>
            <person name="Litvintseva A."/>
            <person name="Chen Y."/>
            <person name="Heitman J."/>
            <person name="Sun S."/>
            <person name="Springer D."/>
            <person name="Dromer F."/>
            <person name="Young S.K."/>
            <person name="Zeng Q."/>
            <person name="Gargeya S."/>
            <person name="Fitzgerald M."/>
            <person name="Abouelleil A."/>
            <person name="Alvarado L."/>
            <person name="Berlin A.M."/>
            <person name="Chapman S.B."/>
            <person name="Dewar J."/>
            <person name="Goldberg J."/>
            <person name="Griggs A."/>
            <person name="Gujja S."/>
            <person name="Hansen M."/>
            <person name="Howarth C."/>
            <person name="Imamovic A."/>
            <person name="Larimer J."/>
            <person name="McCowan C."/>
            <person name="Murphy C."/>
            <person name="Pearson M."/>
            <person name="Priest M."/>
            <person name="Roberts A."/>
            <person name="Saif S."/>
            <person name="Shea T."/>
            <person name="Sykes S."/>
            <person name="Wortman J."/>
            <person name="Nusbaum C."/>
            <person name="Birren B."/>
        </authorList>
    </citation>
    <scope>NUCLEOTIDE SEQUENCE [LARGE SCALE GENOMIC DNA]</scope>
    <source>
        <strain evidence="3">CBS 10118</strain>
    </source>
</reference>
<proteinExistence type="predicted"/>
<dbReference type="PANTHER" id="PTHR43625:SF78">
    <property type="entry name" value="PYRIDOXAL REDUCTASE-RELATED"/>
    <property type="match status" value="1"/>
</dbReference>
<dbReference type="OrthoDB" id="37537at2759"/>
<dbReference type="STRING" id="1296100.A0A1B9G1T2"/>
<evidence type="ECO:0000313" key="5">
    <source>
        <dbReference type="Proteomes" id="UP000092730"/>
    </source>
</evidence>
<reference evidence="3" key="3">
    <citation type="submission" date="2014-01" db="EMBL/GenBank/DDBJ databases">
        <title>Evolution of pathogenesis and genome organization in the Tremellales.</title>
        <authorList>
            <person name="Cuomo C."/>
            <person name="Litvintseva A."/>
            <person name="Heitman J."/>
            <person name="Chen Y."/>
            <person name="Sun S."/>
            <person name="Springer D."/>
            <person name="Dromer F."/>
            <person name="Young S."/>
            <person name="Zeng Q."/>
            <person name="Chapman S."/>
            <person name="Gujja S."/>
            <person name="Saif S."/>
            <person name="Birren B."/>
        </authorList>
    </citation>
    <scope>NUCLEOTIDE SEQUENCE</scope>
    <source>
        <strain evidence="3">CBS 10118</strain>
    </source>
</reference>
<organism evidence="3">
    <name type="scientific">Kwoniella bestiolae CBS 10118</name>
    <dbReference type="NCBI Taxonomy" id="1296100"/>
    <lineage>
        <taxon>Eukaryota</taxon>
        <taxon>Fungi</taxon>
        <taxon>Dikarya</taxon>
        <taxon>Basidiomycota</taxon>
        <taxon>Agaricomycotina</taxon>
        <taxon>Tremellomycetes</taxon>
        <taxon>Tremellales</taxon>
        <taxon>Cryptococcaceae</taxon>
        <taxon>Kwoniella</taxon>
    </lineage>
</organism>
<accession>A0A1B9G1T2</accession>
<dbReference type="Gene3D" id="3.20.20.100">
    <property type="entry name" value="NADP-dependent oxidoreductase domain"/>
    <property type="match status" value="1"/>
</dbReference>
<name>A0A1B9G1T2_9TREE</name>
<dbReference type="EMBL" id="KI894021">
    <property type="protein sequence ID" value="OCF24975.1"/>
    <property type="molecule type" value="Genomic_DNA"/>
</dbReference>
<dbReference type="PANTHER" id="PTHR43625">
    <property type="entry name" value="AFLATOXIN B1 ALDEHYDE REDUCTASE"/>
    <property type="match status" value="1"/>
</dbReference>
<dbReference type="GeneID" id="30209184"/>
<reference evidence="4" key="4">
    <citation type="submission" date="2024-02" db="EMBL/GenBank/DDBJ databases">
        <title>Comparative genomics of Cryptococcus and Kwoniella reveals pathogenesis evolution and contrasting modes of karyotype evolution via chromosome fusion or intercentromeric recombination.</title>
        <authorList>
            <person name="Coelho M.A."/>
            <person name="David-Palma M."/>
            <person name="Shea T."/>
            <person name="Bowers K."/>
            <person name="McGinley-Smith S."/>
            <person name="Mohammad A.W."/>
            <person name="Gnirke A."/>
            <person name="Yurkov A.M."/>
            <person name="Nowrousian M."/>
            <person name="Sun S."/>
            <person name="Cuomo C.A."/>
            <person name="Heitman J."/>
        </authorList>
    </citation>
    <scope>NUCLEOTIDE SEQUENCE</scope>
    <source>
        <strain evidence="4">CBS 10118</strain>
    </source>
</reference>
<dbReference type="InterPro" id="IPR036812">
    <property type="entry name" value="NAD(P)_OxRdtase_dom_sf"/>
</dbReference>
<dbReference type="VEuPathDB" id="FungiDB:I302_04785"/>
<dbReference type="SUPFAM" id="SSF51430">
    <property type="entry name" value="NAD(P)-linked oxidoreductase"/>
    <property type="match status" value="1"/>
</dbReference>
<dbReference type="CDD" id="cd19077">
    <property type="entry name" value="AKR_AKR8A1-2"/>
    <property type="match status" value="1"/>
</dbReference>
<reference evidence="4" key="2">
    <citation type="submission" date="2013-07" db="EMBL/GenBank/DDBJ databases">
        <authorList>
            <consortium name="The Broad Institute Genome Sequencing Platform"/>
            <person name="Cuomo C."/>
            <person name="Litvintseva A."/>
            <person name="Chen Y."/>
            <person name="Heitman J."/>
            <person name="Sun S."/>
            <person name="Springer D."/>
            <person name="Dromer F."/>
            <person name="Young S.K."/>
            <person name="Zeng Q."/>
            <person name="Gargeya S."/>
            <person name="Fitzgerald M."/>
            <person name="Abouelleil A."/>
            <person name="Alvarado L."/>
            <person name="Berlin A.M."/>
            <person name="Chapman S.B."/>
            <person name="Dewar J."/>
            <person name="Goldberg J."/>
            <person name="Griggs A."/>
            <person name="Gujja S."/>
            <person name="Hansen M."/>
            <person name="Howarth C."/>
            <person name="Imamovic A."/>
            <person name="Larimer J."/>
            <person name="McCowan C."/>
            <person name="Murphy C."/>
            <person name="Pearson M."/>
            <person name="Priest M."/>
            <person name="Roberts A."/>
            <person name="Saif S."/>
            <person name="Shea T."/>
            <person name="Sykes S."/>
            <person name="Wortman J."/>
            <person name="Nusbaum C."/>
            <person name="Birren B."/>
        </authorList>
    </citation>
    <scope>NUCLEOTIDE SEQUENCE</scope>
    <source>
        <strain evidence="4">CBS 10118</strain>
    </source>
</reference>
<dbReference type="KEGG" id="kbi:30209184"/>
<dbReference type="AlphaFoldDB" id="A0A1B9G1T2"/>
<evidence type="ECO:0000313" key="4">
    <source>
        <dbReference type="EMBL" id="WVW83646.1"/>
    </source>
</evidence>
<evidence type="ECO:0000256" key="1">
    <source>
        <dbReference type="ARBA" id="ARBA00023002"/>
    </source>
</evidence>
<gene>
    <name evidence="3" type="ORF">I302_04785</name>
    <name evidence="4" type="ORF">I302_105667</name>
</gene>
<feature type="domain" description="NADP-dependent oxidoreductase" evidence="2">
    <location>
        <begin position="14"/>
        <end position="310"/>
    </location>
</feature>
<dbReference type="InterPro" id="IPR050791">
    <property type="entry name" value="Aldo-Keto_reductase"/>
</dbReference>
<dbReference type="RefSeq" id="XP_019046045.1">
    <property type="nucleotide sequence ID" value="XM_019191415.1"/>
</dbReference>
<dbReference type="InterPro" id="IPR023210">
    <property type="entry name" value="NADP_OxRdtase_dom"/>
</dbReference>
<evidence type="ECO:0000259" key="2">
    <source>
        <dbReference type="Pfam" id="PF00248"/>
    </source>
</evidence>
<dbReference type="GO" id="GO:0005737">
    <property type="term" value="C:cytoplasm"/>
    <property type="evidence" value="ECO:0007669"/>
    <property type="project" value="TreeGrafter"/>
</dbReference>
<keyword evidence="5" id="KW-1185">Reference proteome</keyword>
<keyword evidence="1" id="KW-0560">Oxidoreductase</keyword>